<dbReference type="Proteomes" id="UP001152918">
    <property type="component" value="Chromosome"/>
</dbReference>
<gene>
    <name evidence="2" type="ordered locus">PFLU_2020</name>
</gene>
<proteinExistence type="predicted"/>
<dbReference type="EMBL" id="AM181176">
    <property type="protein sequence ID" value="CAY48262.1"/>
    <property type="molecule type" value="Genomic_DNA"/>
</dbReference>
<dbReference type="EMBL" id="OV986001">
    <property type="protein sequence ID" value="CAI2796284.1"/>
    <property type="molecule type" value="Genomic_DNA"/>
</dbReference>
<dbReference type="AlphaFoldDB" id="C3K8A3"/>
<protein>
    <submittedName>
        <fullName evidence="2">Uncharacterized protein</fullName>
    </submittedName>
</protein>
<sequence length="74" mass="8277">MGRGRVGEQRTTAVLAISCDSTSRPYDYLATYSSQTTSIPKLFRHTCLGLRDFTFGLGSTWVQTDNTHVMLDPF</sequence>
<name>C3K8A3_PSEFS</name>
<evidence type="ECO:0000313" key="1">
    <source>
        <dbReference type="EMBL" id="CAI2796284.1"/>
    </source>
</evidence>
<dbReference type="HOGENOM" id="CLU_2685009_0_0_6"/>
<dbReference type="KEGG" id="pfs:PFLU_2020"/>
<reference evidence="2" key="1">
    <citation type="journal article" date="2009" name="Genome Biol.">
        <title>Genomic and genetic analyses of diversity and plant interactions of Pseudomonas fluorescens.</title>
        <authorList>
            <person name="Silby M.W."/>
            <person name="Cerdeno-Tarraga A.M."/>
            <person name="Vernikos G.S."/>
            <person name="Giddens S.R."/>
            <person name="Jackson R.W."/>
            <person name="Preston G.M."/>
            <person name="Zhang X.X."/>
            <person name="Moon C.D."/>
            <person name="Gehrig S.M."/>
            <person name="Godfrey S.A."/>
            <person name="Knight C.G."/>
            <person name="Malone J.G."/>
            <person name="Robinson Z."/>
            <person name="Spiers A.J."/>
            <person name="Harris S."/>
            <person name="Challis G.L."/>
            <person name="Yaxley A.M."/>
            <person name="Harris D."/>
            <person name="Seeger K."/>
            <person name="Murphy L."/>
            <person name="Rutter S."/>
            <person name="Squares R."/>
            <person name="Quail M.A."/>
            <person name="Saunders E."/>
            <person name="Mavromatis K."/>
            <person name="Brettin T.S."/>
            <person name="Bentley S.D."/>
            <person name="Hothersall J."/>
            <person name="Stephens E."/>
            <person name="Thomas C.M."/>
            <person name="Parkhill J."/>
            <person name="Levy S.B."/>
            <person name="Rainey P.B."/>
            <person name="Thomson N.R."/>
        </authorList>
    </citation>
    <scope>NUCLEOTIDE SEQUENCE [LARGE SCALE GENOMIC DNA]</scope>
    <source>
        <strain evidence="2">SBW25</strain>
    </source>
</reference>
<evidence type="ECO:0000313" key="2">
    <source>
        <dbReference type="EMBL" id="CAY48262.1"/>
    </source>
</evidence>
<accession>C3K8A3</accession>
<reference evidence="1" key="2">
    <citation type="submission" date="2023-10" db="EMBL/GenBank/DDBJ databases">
        <authorList>
            <person name="Fortmann-Grote C."/>
        </authorList>
    </citation>
    <scope>NUCLEOTIDE SEQUENCE</scope>
    <source>
        <strain evidence="1">SBW25</strain>
    </source>
</reference>
<organism evidence="2">
    <name type="scientific">Pseudomonas fluorescens (strain SBW25)</name>
    <dbReference type="NCBI Taxonomy" id="216595"/>
    <lineage>
        <taxon>Bacteria</taxon>
        <taxon>Pseudomonadati</taxon>
        <taxon>Pseudomonadota</taxon>
        <taxon>Gammaproteobacteria</taxon>
        <taxon>Pseudomonadales</taxon>
        <taxon>Pseudomonadaceae</taxon>
        <taxon>Pseudomonas</taxon>
    </lineage>
</organism>